<evidence type="ECO:0000313" key="3">
    <source>
        <dbReference type="EMBL" id="CAD2215561.1"/>
    </source>
</evidence>
<feature type="compositionally biased region" description="Low complexity" evidence="2">
    <location>
        <begin position="327"/>
        <end position="350"/>
    </location>
</feature>
<dbReference type="VEuPathDB" id="TriTrypDB:ADEAN_000301600"/>
<accession>A0A7G2C945</accession>
<feature type="compositionally biased region" description="Basic and acidic residues" evidence="2">
    <location>
        <begin position="1"/>
        <end position="19"/>
    </location>
</feature>
<dbReference type="EMBL" id="LR877149">
    <property type="protein sequence ID" value="CAD2215561.1"/>
    <property type="molecule type" value="Genomic_DNA"/>
</dbReference>
<feature type="region of interest" description="Disordered" evidence="2">
    <location>
        <begin position="1"/>
        <end position="26"/>
    </location>
</feature>
<evidence type="ECO:0000313" key="4">
    <source>
        <dbReference type="Proteomes" id="UP000515908"/>
    </source>
</evidence>
<gene>
    <name evidence="3" type="ORF">ADEAN_000301600</name>
</gene>
<evidence type="ECO:0000256" key="1">
    <source>
        <dbReference type="SAM" id="Coils"/>
    </source>
</evidence>
<dbReference type="Proteomes" id="UP000515908">
    <property type="component" value="Chromosome 05"/>
</dbReference>
<keyword evidence="1" id="KW-0175">Coiled coil</keyword>
<feature type="coiled-coil region" evidence="1">
    <location>
        <begin position="88"/>
        <end position="127"/>
    </location>
</feature>
<proteinExistence type="predicted"/>
<name>A0A7G2C945_9TRYP</name>
<reference evidence="3 4" key="1">
    <citation type="submission" date="2020-08" db="EMBL/GenBank/DDBJ databases">
        <authorList>
            <person name="Newling K."/>
            <person name="Davey J."/>
            <person name="Forrester S."/>
        </authorList>
    </citation>
    <scope>NUCLEOTIDE SEQUENCE [LARGE SCALE GENOMIC DNA]</scope>
    <source>
        <strain evidence="4">Crithidia deanei Carvalho (ATCC PRA-265)</strain>
    </source>
</reference>
<feature type="region of interest" description="Disordered" evidence="2">
    <location>
        <begin position="307"/>
        <end position="350"/>
    </location>
</feature>
<keyword evidence="4" id="KW-1185">Reference proteome</keyword>
<dbReference type="AlphaFoldDB" id="A0A7G2C945"/>
<sequence length="350" mass="41679">MQKEADEKRVYNEKERRQNVQEMRNQQVYYYRDRNQKKDDMAAKCYDYNQQQQVDTIAKASSNDERRARNIENLMQARKAHTQELHEREAMRQRYAQQVNERKQTELEQERRRREEEARIREQEVEQKLAAISEAKRSKWTAKQKASRAKSRVVWENGQAILETEVKDHDKLVSDLDDKIRSQEQRYAAEQAERQYLLDVRAQQRKAAEERQQRNMVAILDRRVKRGDEIVENAHKKKERGELIKEKQATRYQDNGATLRRDVSLHQKRAQGLESDRQNDELKKNFSRWNSRAARVLADLREAMEADEEYTASQEKQKSRTNYYGDSTSSMARSSVSRAARLPSPSEFSY</sequence>
<organism evidence="3 4">
    <name type="scientific">Angomonas deanei</name>
    <dbReference type="NCBI Taxonomy" id="59799"/>
    <lineage>
        <taxon>Eukaryota</taxon>
        <taxon>Discoba</taxon>
        <taxon>Euglenozoa</taxon>
        <taxon>Kinetoplastea</taxon>
        <taxon>Metakinetoplastina</taxon>
        <taxon>Trypanosomatida</taxon>
        <taxon>Trypanosomatidae</taxon>
        <taxon>Strigomonadinae</taxon>
        <taxon>Angomonas</taxon>
    </lineage>
</organism>
<protein>
    <submittedName>
        <fullName evidence="3">Uncharacterized protein</fullName>
    </submittedName>
</protein>
<evidence type="ECO:0000256" key="2">
    <source>
        <dbReference type="SAM" id="MobiDB-lite"/>
    </source>
</evidence>